<dbReference type="InterPro" id="IPR029063">
    <property type="entry name" value="SAM-dependent_MTases_sf"/>
</dbReference>
<evidence type="ECO:0000256" key="8">
    <source>
        <dbReference type="ARBA" id="ARBA00022691"/>
    </source>
</evidence>
<dbReference type="STRING" id="869279.SE15_02185"/>
<keyword evidence="5" id="KW-0698">rRNA processing</keyword>
<evidence type="ECO:0000256" key="4">
    <source>
        <dbReference type="ARBA" id="ARBA00015154"/>
    </source>
</evidence>
<evidence type="ECO:0000256" key="9">
    <source>
        <dbReference type="ARBA" id="ARBA00023251"/>
    </source>
</evidence>
<evidence type="ECO:0000256" key="10">
    <source>
        <dbReference type="ARBA" id="ARBA00033062"/>
    </source>
</evidence>
<dbReference type="GO" id="GO:0046677">
    <property type="term" value="P:response to antibiotic"/>
    <property type="evidence" value="ECO:0007669"/>
    <property type="project" value="UniProtKB-KW"/>
</dbReference>
<dbReference type="EMBL" id="LGKO01000002">
    <property type="protein sequence ID" value="KPL84019.1"/>
    <property type="molecule type" value="Genomic_DNA"/>
</dbReference>
<evidence type="ECO:0000256" key="3">
    <source>
        <dbReference type="ARBA" id="ARBA00012300"/>
    </source>
</evidence>
<evidence type="ECO:0000313" key="12">
    <source>
        <dbReference type="EMBL" id="KPL84019.1"/>
    </source>
</evidence>
<dbReference type="PIRSF" id="PIRSF015852">
    <property type="entry name" value="RRNA_mtase_Grm"/>
    <property type="match status" value="1"/>
</dbReference>
<feature type="binding site" evidence="11">
    <location>
        <position position="133"/>
    </location>
    <ligand>
        <name>S-adenosyl-L-methionine</name>
        <dbReference type="ChEBI" id="CHEBI:59789"/>
    </ligand>
</feature>
<organism evidence="12 13">
    <name type="scientific">Thermanaerothrix daxensis</name>
    <dbReference type="NCBI Taxonomy" id="869279"/>
    <lineage>
        <taxon>Bacteria</taxon>
        <taxon>Bacillati</taxon>
        <taxon>Chloroflexota</taxon>
        <taxon>Anaerolineae</taxon>
        <taxon>Anaerolineales</taxon>
        <taxon>Anaerolineaceae</taxon>
        <taxon>Thermanaerothrix</taxon>
    </lineage>
</organism>
<feature type="binding site" evidence="11">
    <location>
        <begin position="182"/>
        <end position="183"/>
    </location>
    <ligand>
        <name>S-adenosyl-L-methionine</name>
        <dbReference type="ChEBI" id="CHEBI:59789"/>
    </ligand>
</feature>
<dbReference type="Gene3D" id="1.10.8.10">
    <property type="entry name" value="DNA helicase RuvA subunit, C-terminal domain"/>
    <property type="match status" value="1"/>
</dbReference>
<dbReference type="InterPro" id="IPR010769">
    <property type="entry name" value="rRNA_MeTrfase_GmN_bac"/>
</dbReference>
<name>A0A0P6XMI3_9CHLR</name>
<feature type="binding site" evidence="11">
    <location>
        <position position="198"/>
    </location>
    <ligand>
        <name>S-adenosyl-L-methionine</name>
        <dbReference type="ChEBI" id="CHEBI:59789"/>
    </ligand>
</feature>
<proteinExistence type="inferred from homology"/>
<keyword evidence="8 11" id="KW-0949">S-adenosyl-L-methionine</keyword>
<keyword evidence="9" id="KW-0046">Antibiotic resistance</keyword>
<evidence type="ECO:0000256" key="1">
    <source>
        <dbReference type="ARBA" id="ARBA00001643"/>
    </source>
</evidence>
<evidence type="ECO:0000256" key="11">
    <source>
        <dbReference type="PIRSR" id="PIRSR015852-1"/>
    </source>
</evidence>
<gene>
    <name evidence="12" type="ORF">SE15_02185</name>
</gene>
<keyword evidence="7" id="KW-0808">Transferase</keyword>
<comment type="caution">
    <text evidence="12">The sequence shown here is derived from an EMBL/GenBank/DDBJ whole genome shotgun (WGS) entry which is preliminary data.</text>
</comment>
<reference evidence="12 13" key="1">
    <citation type="submission" date="2015-07" db="EMBL/GenBank/DDBJ databases">
        <title>Whole genome sequence of Thermanaerothrix daxensis DSM 23592.</title>
        <authorList>
            <person name="Hemp J."/>
            <person name="Ward L.M."/>
            <person name="Pace L.A."/>
            <person name="Fischer W.W."/>
        </authorList>
    </citation>
    <scope>NUCLEOTIDE SEQUENCE [LARGE SCALE GENOMIC DNA]</scope>
    <source>
        <strain evidence="12 13">GNS-1</strain>
    </source>
</reference>
<evidence type="ECO:0000256" key="5">
    <source>
        <dbReference type="ARBA" id="ARBA00022552"/>
    </source>
</evidence>
<comment type="catalytic activity">
    <reaction evidence="1">
        <text>guanosine(1405) in 16S rRNA + S-adenosyl-L-methionine = N(7)-methylguanosine(1405) in 16S rRNA + S-adenosyl-L-homocysteine</text>
        <dbReference type="Rhea" id="RHEA:42772"/>
        <dbReference type="Rhea" id="RHEA-COMP:10225"/>
        <dbReference type="Rhea" id="RHEA-COMP:10226"/>
        <dbReference type="ChEBI" id="CHEBI:57856"/>
        <dbReference type="ChEBI" id="CHEBI:59789"/>
        <dbReference type="ChEBI" id="CHEBI:74269"/>
        <dbReference type="ChEBI" id="CHEBI:74480"/>
        <dbReference type="EC" id="2.1.1.179"/>
    </reaction>
</comment>
<dbReference type="Gene3D" id="3.40.50.150">
    <property type="entry name" value="Vaccinia Virus protein VP39"/>
    <property type="match status" value="1"/>
</dbReference>
<evidence type="ECO:0000256" key="2">
    <source>
        <dbReference type="ARBA" id="ARBA00005487"/>
    </source>
</evidence>
<dbReference type="SUPFAM" id="SSF53335">
    <property type="entry name" value="S-adenosyl-L-methionine-dependent methyltransferases"/>
    <property type="match status" value="1"/>
</dbReference>
<comment type="similarity">
    <text evidence="2">Belongs to the methyltransferase superfamily. Aminoglycoside resistance family.</text>
</comment>
<evidence type="ECO:0000256" key="7">
    <source>
        <dbReference type="ARBA" id="ARBA00022679"/>
    </source>
</evidence>
<dbReference type="EC" id="2.1.1.179" evidence="3"/>
<evidence type="ECO:0000313" key="13">
    <source>
        <dbReference type="Proteomes" id="UP000050544"/>
    </source>
</evidence>
<accession>A0A0P6XMI3</accession>
<dbReference type="InterPro" id="IPR025981">
    <property type="entry name" value="rRNA_MeTrfase"/>
</dbReference>
<dbReference type="GO" id="GO:0008649">
    <property type="term" value="F:rRNA methyltransferase activity"/>
    <property type="evidence" value="ECO:0007669"/>
    <property type="project" value="InterPro"/>
</dbReference>
<feature type="binding site" evidence="11">
    <location>
        <begin position="102"/>
        <end position="108"/>
    </location>
    <ligand>
        <name>S-adenosyl-L-methionine</name>
        <dbReference type="ChEBI" id="CHEBI:59789"/>
    </ligand>
</feature>
<evidence type="ECO:0000256" key="6">
    <source>
        <dbReference type="ARBA" id="ARBA00022603"/>
    </source>
</evidence>
<keyword evidence="13" id="KW-1185">Reference proteome</keyword>
<keyword evidence="6" id="KW-0489">Methyltransferase</keyword>
<protein>
    <recommendedName>
        <fullName evidence="4">16S rRNA (guanine(1405)-N(7))-methyltransferase</fullName>
        <ecNumber evidence="3">2.1.1.179</ecNumber>
    </recommendedName>
    <alternativeName>
        <fullName evidence="10">16S rRNA m7G1405 methyltransferase</fullName>
    </alternativeName>
</protein>
<dbReference type="Pfam" id="PF07091">
    <property type="entry name" value="FmrO"/>
    <property type="match status" value="1"/>
</dbReference>
<sequence length="279" mass="31925">MGEYSVNEEMHLEAVVRQVLAHPRYQHLERGLVQALARQELAKGRTSREAVKAVRSKLHQVAASYLERPIDYSAWLERLHTLPRDRQHPQVKAFCLEMMRLHTSTRERLPYLEAFYQQALTPVGPIHSLLDLASGLNPLAIPWLPLAPDAQIVAWEIFADMVDFLNHFFTHLEITGQAELRDLSTTLPTQPFQVVFLLKTLPCLEQLDKTLSRRLVESIPADYLLVSFPTYSLGGRGKGMRVNYAQRFEQLVADKPWTIWRFDFPTELAFLVHKGGCGG</sequence>
<dbReference type="Proteomes" id="UP000050544">
    <property type="component" value="Unassembled WGS sequence"/>
</dbReference>
<dbReference type="AlphaFoldDB" id="A0A0P6XMI3"/>